<dbReference type="InterPro" id="IPR035906">
    <property type="entry name" value="MetI-like_sf"/>
</dbReference>
<sequence length="308" mass="33303">MSTLKLNEQPIDPTVDGVEAPRHKPTSRGKLVLLRLRGMPRFWVGFGLIAFIALFAVVGNVFNIYTITDQDPMALNQPPSAQHWFGTDTIGQDLYAQTVSGLRKSLIIGLIVGPCATLLAALLGATAGYLGGKIEAIIVWFTNFFLALPSLIILMLVSPIFAKLSWIFIAVVLIFTSWMVMAQVVKNQTKSFRDREFVKAARYMGASTFTVVRRHIIPNVASILVIDATLGIVGAISAEAGLSFFNLGVQPPDVSLGTLLQDGAYAAVTRPWLFAFPATFLVAALFALGLIGDAMRDAFDPTSGANRD</sequence>
<dbReference type="Pfam" id="PF00528">
    <property type="entry name" value="BPD_transp_1"/>
    <property type="match status" value="1"/>
</dbReference>
<keyword evidence="8 12" id="KW-1133">Transmembrane helix</keyword>
<keyword evidence="9 12" id="KW-0472">Membrane</keyword>
<dbReference type="Pfam" id="PF12911">
    <property type="entry name" value="OppC_N"/>
    <property type="match status" value="1"/>
</dbReference>
<evidence type="ECO:0000256" key="10">
    <source>
        <dbReference type="ARBA" id="ARBA00024202"/>
    </source>
</evidence>
<dbReference type="Gene3D" id="1.10.3720.10">
    <property type="entry name" value="MetI-like"/>
    <property type="match status" value="1"/>
</dbReference>
<proteinExistence type="inferred from homology"/>
<feature type="domain" description="ABC transmembrane type-1" evidence="14">
    <location>
        <begin position="106"/>
        <end position="292"/>
    </location>
</feature>
<dbReference type="PROSITE" id="PS50928">
    <property type="entry name" value="ABC_TM1"/>
    <property type="match status" value="1"/>
</dbReference>
<feature type="transmembrane region" description="Helical" evidence="12">
    <location>
        <begin position="42"/>
        <end position="65"/>
    </location>
</feature>
<keyword evidence="5 12" id="KW-0812">Transmembrane</keyword>
<dbReference type="AlphaFoldDB" id="A0A7Z0D3Z7"/>
<keyword evidence="6" id="KW-0571">Peptide transport</keyword>
<feature type="region of interest" description="Disordered" evidence="13">
    <location>
        <begin position="1"/>
        <end position="24"/>
    </location>
</feature>
<evidence type="ECO:0000256" key="1">
    <source>
        <dbReference type="ARBA" id="ARBA00004429"/>
    </source>
</evidence>
<feature type="transmembrane region" description="Helical" evidence="12">
    <location>
        <begin position="106"/>
        <end position="130"/>
    </location>
</feature>
<dbReference type="InterPro" id="IPR025966">
    <property type="entry name" value="OppC_N"/>
</dbReference>
<keyword evidence="4" id="KW-0997">Cell inner membrane</keyword>
<evidence type="ECO:0000256" key="9">
    <source>
        <dbReference type="ARBA" id="ARBA00023136"/>
    </source>
</evidence>
<keyword evidence="3" id="KW-1003">Cell membrane</keyword>
<feature type="transmembrane region" description="Helical" evidence="12">
    <location>
        <begin position="272"/>
        <end position="291"/>
    </location>
</feature>
<dbReference type="GO" id="GO:0015031">
    <property type="term" value="P:protein transport"/>
    <property type="evidence" value="ECO:0007669"/>
    <property type="project" value="UniProtKB-KW"/>
</dbReference>
<evidence type="ECO:0000256" key="5">
    <source>
        <dbReference type="ARBA" id="ARBA00022692"/>
    </source>
</evidence>
<evidence type="ECO:0000256" key="8">
    <source>
        <dbReference type="ARBA" id="ARBA00022989"/>
    </source>
</evidence>
<evidence type="ECO:0000256" key="6">
    <source>
        <dbReference type="ARBA" id="ARBA00022856"/>
    </source>
</evidence>
<feature type="transmembrane region" description="Helical" evidence="12">
    <location>
        <begin position="137"/>
        <end position="158"/>
    </location>
</feature>
<evidence type="ECO:0000256" key="2">
    <source>
        <dbReference type="ARBA" id="ARBA00022448"/>
    </source>
</evidence>
<evidence type="ECO:0000313" key="15">
    <source>
        <dbReference type="EMBL" id="NYI68459.1"/>
    </source>
</evidence>
<organism evidence="15 16">
    <name type="scientific">Spelaeicoccus albus</name>
    <dbReference type="NCBI Taxonomy" id="1280376"/>
    <lineage>
        <taxon>Bacteria</taxon>
        <taxon>Bacillati</taxon>
        <taxon>Actinomycetota</taxon>
        <taxon>Actinomycetes</taxon>
        <taxon>Micrococcales</taxon>
        <taxon>Brevibacteriaceae</taxon>
        <taxon>Spelaeicoccus</taxon>
    </lineage>
</organism>
<dbReference type="InterPro" id="IPR000515">
    <property type="entry name" value="MetI-like"/>
</dbReference>
<evidence type="ECO:0000256" key="13">
    <source>
        <dbReference type="SAM" id="MobiDB-lite"/>
    </source>
</evidence>
<dbReference type="RefSeq" id="WP_179428806.1">
    <property type="nucleotide sequence ID" value="NZ_JACBZP010000001.1"/>
</dbReference>
<keyword evidence="16" id="KW-1185">Reference proteome</keyword>
<dbReference type="SUPFAM" id="SSF161098">
    <property type="entry name" value="MetI-like"/>
    <property type="match status" value="1"/>
</dbReference>
<evidence type="ECO:0000259" key="14">
    <source>
        <dbReference type="PROSITE" id="PS50928"/>
    </source>
</evidence>
<dbReference type="Proteomes" id="UP000539111">
    <property type="component" value="Unassembled WGS sequence"/>
</dbReference>
<feature type="transmembrane region" description="Helical" evidence="12">
    <location>
        <begin position="223"/>
        <end position="245"/>
    </location>
</feature>
<dbReference type="InterPro" id="IPR050366">
    <property type="entry name" value="BP-dependent_transpt_permease"/>
</dbReference>
<evidence type="ECO:0000313" key="16">
    <source>
        <dbReference type="Proteomes" id="UP000539111"/>
    </source>
</evidence>
<dbReference type="GO" id="GO:0015833">
    <property type="term" value="P:peptide transport"/>
    <property type="evidence" value="ECO:0007669"/>
    <property type="project" value="UniProtKB-KW"/>
</dbReference>
<dbReference type="GO" id="GO:0055085">
    <property type="term" value="P:transmembrane transport"/>
    <property type="evidence" value="ECO:0007669"/>
    <property type="project" value="InterPro"/>
</dbReference>
<accession>A0A7Z0D3Z7</accession>
<protein>
    <recommendedName>
        <fullName evidence="11">Oligopeptide transport system permease protein OppC</fullName>
    </recommendedName>
</protein>
<evidence type="ECO:0000256" key="11">
    <source>
        <dbReference type="ARBA" id="ARBA00072251"/>
    </source>
</evidence>
<dbReference type="PANTHER" id="PTHR43386">
    <property type="entry name" value="OLIGOPEPTIDE TRANSPORT SYSTEM PERMEASE PROTEIN APPC"/>
    <property type="match status" value="1"/>
</dbReference>
<dbReference type="CDD" id="cd06261">
    <property type="entry name" value="TM_PBP2"/>
    <property type="match status" value="1"/>
</dbReference>
<evidence type="ECO:0000256" key="12">
    <source>
        <dbReference type="RuleBase" id="RU363032"/>
    </source>
</evidence>
<evidence type="ECO:0000256" key="7">
    <source>
        <dbReference type="ARBA" id="ARBA00022927"/>
    </source>
</evidence>
<gene>
    <name evidence="15" type="ORF">BJY26_002765</name>
</gene>
<comment type="similarity">
    <text evidence="10">Belongs to the binding-protein-dependent transport system permease family. OppBC subfamily.</text>
</comment>
<comment type="caution">
    <text evidence="15">The sequence shown here is derived from an EMBL/GenBank/DDBJ whole genome shotgun (WGS) entry which is preliminary data.</text>
</comment>
<dbReference type="GO" id="GO:0005886">
    <property type="term" value="C:plasma membrane"/>
    <property type="evidence" value="ECO:0007669"/>
    <property type="project" value="UniProtKB-SubCell"/>
</dbReference>
<dbReference type="EMBL" id="JACBZP010000001">
    <property type="protein sequence ID" value="NYI68459.1"/>
    <property type="molecule type" value="Genomic_DNA"/>
</dbReference>
<keyword evidence="2 12" id="KW-0813">Transport</keyword>
<name>A0A7Z0D3Z7_9MICO</name>
<feature type="transmembrane region" description="Helical" evidence="12">
    <location>
        <begin position="164"/>
        <end position="185"/>
    </location>
</feature>
<keyword evidence="7" id="KW-0653">Protein transport</keyword>
<evidence type="ECO:0000256" key="3">
    <source>
        <dbReference type="ARBA" id="ARBA00022475"/>
    </source>
</evidence>
<evidence type="ECO:0000256" key="4">
    <source>
        <dbReference type="ARBA" id="ARBA00022519"/>
    </source>
</evidence>
<comment type="subcellular location">
    <subcellularLocation>
        <location evidence="1">Cell inner membrane</location>
        <topology evidence="1">Multi-pass membrane protein</topology>
    </subcellularLocation>
    <subcellularLocation>
        <location evidence="12">Cell membrane</location>
        <topology evidence="12">Multi-pass membrane protein</topology>
    </subcellularLocation>
</comment>
<dbReference type="PANTHER" id="PTHR43386:SF2">
    <property type="entry name" value="OLIGOPEPTIDE TRANSPORT SYSTEM PERMEASE PROTEIN OPPC"/>
    <property type="match status" value="1"/>
</dbReference>
<reference evidence="15 16" key="1">
    <citation type="submission" date="2020-07" db="EMBL/GenBank/DDBJ databases">
        <title>Sequencing the genomes of 1000 actinobacteria strains.</title>
        <authorList>
            <person name="Klenk H.-P."/>
        </authorList>
    </citation>
    <scope>NUCLEOTIDE SEQUENCE [LARGE SCALE GENOMIC DNA]</scope>
    <source>
        <strain evidence="15 16">DSM 26341</strain>
    </source>
</reference>